<keyword evidence="2" id="KW-1133">Transmembrane helix</keyword>
<organism evidence="4 5">
    <name type="scientific">Terrabacter aeriphilus</name>
    <dbReference type="NCBI Taxonomy" id="515662"/>
    <lineage>
        <taxon>Bacteria</taxon>
        <taxon>Bacillati</taxon>
        <taxon>Actinomycetota</taxon>
        <taxon>Actinomycetes</taxon>
        <taxon>Micrococcales</taxon>
        <taxon>Intrasporangiaceae</taxon>
        <taxon>Terrabacter</taxon>
    </lineage>
</organism>
<protein>
    <recommendedName>
        <fullName evidence="3">DUF4328 domain-containing protein</fullName>
    </recommendedName>
</protein>
<dbReference type="Pfam" id="PF14219">
    <property type="entry name" value="DUF4328"/>
    <property type="match status" value="1"/>
</dbReference>
<dbReference type="InterPro" id="IPR025565">
    <property type="entry name" value="DUF4328"/>
</dbReference>
<proteinExistence type="predicted"/>
<evidence type="ECO:0000256" key="1">
    <source>
        <dbReference type="SAM" id="MobiDB-lite"/>
    </source>
</evidence>
<feature type="compositionally biased region" description="Polar residues" evidence="1">
    <location>
        <begin position="1"/>
        <end position="11"/>
    </location>
</feature>
<comment type="caution">
    <text evidence="4">The sequence shown here is derived from an EMBL/GenBank/DDBJ whole genome shotgun (WGS) entry which is preliminary data.</text>
</comment>
<accession>A0ABP9JF59</accession>
<reference evidence="5" key="1">
    <citation type="journal article" date="2019" name="Int. J. Syst. Evol. Microbiol.">
        <title>The Global Catalogue of Microorganisms (GCM) 10K type strain sequencing project: providing services to taxonomists for standard genome sequencing and annotation.</title>
        <authorList>
            <consortium name="The Broad Institute Genomics Platform"/>
            <consortium name="The Broad Institute Genome Sequencing Center for Infectious Disease"/>
            <person name="Wu L."/>
            <person name="Ma J."/>
        </authorList>
    </citation>
    <scope>NUCLEOTIDE SEQUENCE [LARGE SCALE GENOMIC DNA]</scope>
    <source>
        <strain evidence="5">JCM 17687</strain>
    </source>
</reference>
<name>A0ABP9JF59_9MICO</name>
<keyword evidence="2" id="KW-0812">Transmembrane</keyword>
<evidence type="ECO:0000313" key="4">
    <source>
        <dbReference type="EMBL" id="GAA5030139.1"/>
    </source>
</evidence>
<feature type="transmembrane region" description="Helical" evidence="2">
    <location>
        <begin position="125"/>
        <end position="143"/>
    </location>
</feature>
<gene>
    <name evidence="4" type="ORF">GCM10023258_27110</name>
</gene>
<feature type="region of interest" description="Disordered" evidence="1">
    <location>
        <begin position="1"/>
        <end position="38"/>
    </location>
</feature>
<dbReference type="Proteomes" id="UP001500427">
    <property type="component" value="Unassembled WGS sequence"/>
</dbReference>
<evidence type="ECO:0000256" key="2">
    <source>
        <dbReference type="SAM" id="Phobius"/>
    </source>
</evidence>
<feature type="transmembrane region" description="Helical" evidence="2">
    <location>
        <begin position="208"/>
        <end position="229"/>
    </location>
</feature>
<evidence type="ECO:0000313" key="5">
    <source>
        <dbReference type="Proteomes" id="UP001500427"/>
    </source>
</evidence>
<keyword evidence="2" id="KW-0472">Membrane</keyword>
<dbReference type="RefSeq" id="WP_345508029.1">
    <property type="nucleotide sequence ID" value="NZ_BAABIW010000017.1"/>
</dbReference>
<feature type="transmembrane region" description="Helical" evidence="2">
    <location>
        <begin position="76"/>
        <end position="97"/>
    </location>
</feature>
<sequence>MSYQPPTTSGTPDVPPTPDAREAGIPVPTAPQPVAGTLPAPVGQPYAATFPATASGTASGPGAGVHVRPWRSSNDVIAIIAQVLLGLTALVNLAVAFTDVRLAGLVRERDFDRVVELATSAESTYRLAMLLAVPTVIVFVVWVHRLWTSDRSAHAVYTRSTRLAVGGWFIPVANLLLGGRALRDLWHGTAAARAGVDQGPGVRSTPRLLLGWWVAWCVMFVTTLASRGSQAGVDRATSLTELVSALESAINAEVAACTISAVAAVLLALVIRRITGFTRR</sequence>
<feature type="domain" description="DUF4328" evidence="3">
    <location>
        <begin position="124"/>
        <end position="275"/>
    </location>
</feature>
<feature type="transmembrane region" description="Helical" evidence="2">
    <location>
        <begin position="249"/>
        <end position="271"/>
    </location>
</feature>
<dbReference type="EMBL" id="BAABIW010000017">
    <property type="protein sequence ID" value="GAA5030139.1"/>
    <property type="molecule type" value="Genomic_DNA"/>
</dbReference>
<evidence type="ECO:0000259" key="3">
    <source>
        <dbReference type="Pfam" id="PF14219"/>
    </source>
</evidence>
<keyword evidence="5" id="KW-1185">Reference proteome</keyword>